<evidence type="ECO:0000313" key="1">
    <source>
        <dbReference type="EMBL" id="SVB21876.1"/>
    </source>
</evidence>
<gene>
    <name evidence="1" type="ORF">METZ01_LOCUS174730</name>
</gene>
<dbReference type="SUPFAM" id="SSF102198">
    <property type="entry name" value="Putative cyclase"/>
    <property type="match status" value="1"/>
</dbReference>
<dbReference type="Gene3D" id="3.50.30.50">
    <property type="entry name" value="Putative cyclase"/>
    <property type="match status" value="1"/>
</dbReference>
<organism evidence="1">
    <name type="scientific">marine metagenome</name>
    <dbReference type="NCBI Taxonomy" id="408172"/>
    <lineage>
        <taxon>unclassified sequences</taxon>
        <taxon>metagenomes</taxon>
        <taxon>ecological metagenomes</taxon>
    </lineage>
</organism>
<dbReference type="InterPro" id="IPR037175">
    <property type="entry name" value="KFase_sf"/>
</dbReference>
<dbReference type="AlphaFoldDB" id="A0A382C734"/>
<dbReference type="PANTHER" id="PTHR34861:SF10">
    <property type="entry name" value="CYCLASE"/>
    <property type="match status" value="1"/>
</dbReference>
<proteinExistence type="predicted"/>
<dbReference type="GO" id="GO:0004061">
    <property type="term" value="F:arylformamidase activity"/>
    <property type="evidence" value="ECO:0007669"/>
    <property type="project" value="InterPro"/>
</dbReference>
<evidence type="ECO:0008006" key="2">
    <source>
        <dbReference type="Google" id="ProtNLM"/>
    </source>
</evidence>
<dbReference type="InterPro" id="IPR007325">
    <property type="entry name" value="KFase/CYL"/>
</dbReference>
<dbReference type="EMBL" id="UINC01033113">
    <property type="protein sequence ID" value="SVB21876.1"/>
    <property type="molecule type" value="Genomic_DNA"/>
</dbReference>
<sequence length="325" mass="35497">MILQPWEGIMANLPTQEEVLEYFVSLSNWGRWGGEDELGTMNHVTPETRLRAARLPSEGVTVTCSRTLSNAMGPDVMAQPLHYMIESGEGYAHNEKVGPPRASQTSTDFFGVAFHGHTVTHIDSLSHFFFNGQMYNGRPSNLVSTRYGAMAESIEVIQDGILARGVLLDIPRLRGVDWLEPGDGVLREDLEAAEAEQGIHVESGDVLLVRTGQLRRRAELGAWNITTEGGTGTHANCLPFYQERSIAVLGSDTGNSLVHPGFDKLANPTHQVGIVAMGLWILDNADLEGLMEACATRGKWEFMMTINPLRIEGATGSPVNPIAVF</sequence>
<dbReference type="Pfam" id="PF04199">
    <property type="entry name" value="Cyclase"/>
    <property type="match status" value="1"/>
</dbReference>
<name>A0A382C734_9ZZZZ</name>
<protein>
    <recommendedName>
        <fullName evidence="2">Cyclase</fullName>
    </recommendedName>
</protein>
<dbReference type="GO" id="GO:0019441">
    <property type="term" value="P:L-tryptophan catabolic process to kynurenine"/>
    <property type="evidence" value="ECO:0007669"/>
    <property type="project" value="InterPro"/>
</dbReference>
<reference evidence="1" key="1">
    <citation type="submission" date="2018-05" db="EMBL/GenBank/DDBJ databases">
        <authorList>
            <person name="Lanie J.A."/>
            <person name="Ng W.-L."/>
            <person name="Kazmierczak K.M."/>
            <person name="Andrzejewski T.M."/>
            <person name="Davidsen T.M."/>
            <person name="Wayne K.J."/>
            <person name="Tettelin H."/>
            <person name="Glass J.I."/>
            <person name="Rusch D."/>
            <person name="Podicherti R."/>
            <person name="Tsui H.-C.T."/>
            <person name="Winkler M.E."/>
        </authorList>
    </citation>
    <scope>NUCLEOTIDE SEQUENCE</scope>
</reference>
<dbReference type="PANTHER" id="PTHR34861">
    <property type="match status" value="1"/>
</dbReference>
<accession>A0A382C734</accession>